<evidence type="ECO:0000256" key="5">
    <source>
        <dbReference type="SAM" id="MobiDB-lite"/>
    </source>
</evidence>
<evidence type="ECO:0000259" key="6">
    <source>
        <dbReference type="Pfam" id="PF01258"/>
    </source>
</evidence>
<keyword evidence="2" id="KW-0863">Zinc-finger</keyword>
<dbReference type="Pfam" id="PF01258">
    <property type="entry name" value="zf-dskA_traR"/>
    <property type="match status" value="1"/>
</dbReference>
<dbReference type="SUPFAM" id="SSF57716">
    <property type="entry name" value="Glucocorticoid receptor-like (DNA-binding domain)"/>
    <property type="match status" value="1"/>
</dbReference>
<keyword evidence="3" id="KW-0862">Zinc</keyword>
<name>A0A1G2U558_9BACT</name>
<dbReference type="Gene3D" id="1.20.120.910">
    <property type="entry name" value="DksA, coiled-coil domain"/>
    <property type="match status" value="1"/>
</dbReference>
<dbReference type="PANTHER" id="PTHR33823:SF5">
    <property type="entry name" value="DNAK SUPPRESSOR PROTEIN"/>
    <property type="match status" value="1"/>
</dbReference>
<dbReference type="EMBL" id="MHWD01000008">
    <property type="protein sequence ID" value="OHB04623.1"/>
    <property type="molecule type" value="Genomic_DNA"/>
</dbReference>
<gene>
    <name evidence="7" type="ORF">A2920_01650</name>
</gene>
<sequence>MDTSRFKEKLETEKAILEKELASVGRINPENPKDWEATEGEVDITKADENETADGIEEYEDRTAILKQLETRYNEIKSALERIANGTYGKCSVCGNKIETDRLEANPAATTCKTHLS</sequence>
<accession>A0A1G2U558</accession>
<protein>
    <recommendedName>
        <fullName evidence="6">Zinc finger DksA/TraR C4-type domain-containing protein</fullName>
    </recommendedName>
</protein>
<feature type="domain" description="Zinc finger DksA/TraR C4-type" evidence="6">
    <location>
        <begin position="86"/>
        <end position="113"/>
    </location>
</feature>
<evidence type="ECO:0000313" key="7">
    <source>
        <dbReference type="EMBL" id="OHB04623.1"/>
    </source>
</evidence>
<dbReference type="Proteomes" id="UP000179283">
    <property type="component" value="Unassembled WGS sequence"/>
</dbReference>
<dbReference type="PROSITE" id="PS51128">
    <property type="entry name" value="ZF_DKSA_2"/>
    <property type="match status" value="1"/>
</dbReference>
<evidence type="ECO:0000313" key="8">
    <source>
        <dbReference type="Proteomes" id="UP000179283"/>
    </source>
</evidence>
<organism evidence="7 8">
    <name type="scientific">Candidatus Zambryskibacteria bacterium RIFCSPLOWO2_01_FULL_43_17</name>
    <dbReference type="NCBI Taxonomy" id="1802760"/>
    <lineage>
        <taxon>Bacteria</taxon>
        <taxon>Candidatus Zambryskiibacteriota</taxon>
    </lineage>
</organism>
<dbReference type="AlphaFoldDB" id="A0A1G2U558"/>
<dbReference type="PANTHER" id="PTHR33823">
    <property type="entry name" value="RNA POLYMERASE-BINDING TRANSCRIPTION FACTOR DKSA-RELATED"/>
    <property type="match status" value="1"/>
</dbReference>
<evidence type="ECO:0000256" key="4">
    <source>
        <dbReference type="PROSITE-ProRule" id="PRU00510"/>
    </source>
</evidence>
<evidence type="ECO:0000256" key="1">
    <source>
        <dbReference type="ARBA" id="ARBA00022723"/>
    </source>
</evidence>
<feature type="region of interest" description="Disordered" evidence="5">
    <location>
        <begin position="23"/>
        <end position="44"/>
    </location>
</feature>
<comment type="caution">
    <text evidence="4">Lacks conserved residue(s) required for the propagation of feature annotation.</text>
</comment>
<evidence type="ECO:0000256" key="2">
    <source>
        <dbReference type="ARBA" id="ARBA00022771"/>
    </source>
</evidence>
<dbReference type="InterPro" id="IPR037187">
    <property type="entry name" value="DnaK_N"/>
</dbReference>
<evidence type="ECO:0000256" key="3">
    <source>
        <dbReference type="ARBA" id="ARBA00022833"/>
    </source>
</evidence>
<comment type="caution">
    <text evidence="7">The sequence shown here is derived from an EMBL/GenBank/DDBJ whole genome shotgun (WGS) entry which is preliminary data.</text>
</comment>
<dbReference type="SUPFAM" id="SSF109635">
    <property type="entry name" value="DnaK suppressor protein DksA, alpha-hairpin domain"/>
    <property type="match status" value="1"/>
</dbReference>
<keyword evidence="1" id="KW-0479">Metal-binding</keyword>
<dbReference type="InterPro" id="IPR000962">
    <property type="entry name" value="Znf_DskA_TraR"/>
</dbReference>
<reference evidence="7 8" key="1">
    <citation type="journal article" date="2016" name="Nat. Commun.">
        <title>Thousands of microbial genomes shed light on interconnected biogeochemical processes in an aquifer system.</title>
        <authorList>
            <person name="Anantharaman K."/>
            <person name="Brown C.T."/>
            <person name="Hug L.A."/>
            <person name="Sharon I."/>
            <person name="Castelle C.J."/>
            <person name="Probst A.J."/>
            <person name="Thomas B.C."/>
            <person name="Singh A."/>
            <person name="Wilkins M.J."/>
            <person name="Karaoz U."/>
            <person name="Brodie E.L."/>
            <person name="Williams K.H."/>
            <person name="Hubbard S.S."/>
            <person name="Banfield J.F."/>
        </authorList>
    </citation>
    <scope>NUCLEOTIDE SEQUENCE [LARGE SCALE GENOMIC DNA]</scope>
</reference>
<dbReference type="GO" id="GO:0008270">
    <property type="term" value="F:zinc ion binding"/>
    <property type="evidence" value="ECO:0007669"/>
    <property type="project" value="UniProtKB-KW"/>
</dbReference>
<proteinExistence type="predicted"/>